<evidence type="ECO:0000313" key="12">
    <source>
        <dbReference type="Proteomes" id="UP000605427"/>
    </source>
</evidence>
<evidence type="ECO:0000259" key="10">
    <source>
        <dbReference type="PROSITE" id="PS50929"/>
    </source>
</evidence>
<dbReference type="Proteomes" id="UP000605427">
    <property type="component" value="Unassembled WGS sequence"/>
</dbReference>
<reference evidence="12" key="1">
    <citation type="journal article" date="2019" name="Int. J. Syst. Evol. Microbiol.">
        <title>The Global Catalogue of Microorganisms (GCM) 10K type strain sequencing project: providing services to taxonomists for standard genome sequencing and annotation.</title>
        <authorList>
            <consortium name="The Broad Institute Genomics Platform"/>
            <consortium name="The Broad Institute Genome Sequencing Center for Infectious Disease"/>
            <person name="Wu L."/>
            <person name="Ma J."/>
        </authorList>
    </citation>
    <scope>NUCLEOTIDE SEQUENCE [LARGE SCALE GENOMIC DNA]</scope>
    <source>
        <strain evidence="12">CCM 8702</strain>
    </source>
</reference>
<comment type="caution">
    <text evidence="11">The sequence shown here is derived from an EMBL/GenBank/DDBJ whole genome shotgun (WGS) entry which is preliminary data.</text>
</comment>
<dbReference type="CDD" id="cd18544">
    <property type="entry name" value="ABC_6TM_TmrA_like"/>
    <property type="match status" value="1"/>
</dbReference>
<evidence type="ECO:0000256" key="4">
    <source>
        <dbReference type="ARBA" id="ARBA00022840"/>
    </source>
</evidence>
<dbReference type="PANTHER" id="PTHR43394">
    <property type="entry name" value="ATP-DEPENDENT PERMEASE MDL1, MITOCHONDRIAL"/>
    <property type="match status" value="1"/>
</dbReference>
<feature type="domain" description="ABC transporter" evidence="9">
    <location>
        <begin position="364"/>
        <end position="598"/>
    </location>
</feature>
<feature type="transmembrane region" description="Helical" evidence="8">
    <location>
        <begin position="41"/>
        <end position="67"/>
    </location>
</feature>
<keyword evidence="12" id="KW-1185">Reference proteome</keyword>
<gene>
    <name evidence="11" type="ORF">GCM10007362_18610</name>
</gene>
<keyword evidence="6 8" id="KW-0472">Membrane</keyword>
<dbReference type="PANTHER" id="PTHR43394:SF1">
    <property type="entry name" value="ATP-BINDING CASSETTE SUB-FAMILY B MEMBER 10, MITOCHONDRIAL"/>
    <property type="match status" value="1"/>
</dbReference>
<feature type="transmembrane region" description="Helical" evidence="8">
    <location>
        <begin position="183"/>
        <end position="205"/>
    </location>
</feature>
<keyword evidence="4 11" id="KW-0067">ATP-binding</keyword>
<feature type="transmembrane region" description="Helical" evidence="8">
    <location>
        <begin position="79"/>
        <end position="100"/>
    </location>
</feature>
<evidence type="ECO:0000256" key="5">
    <source>
        <dbReference type="ARBA" id="ARBA00022989"/>
    </source>
</evidence>
<evidence type="ECO:0000256" key="2">
    <source>
        <dbReference type="ARBA" id="ARBA00022692"/>
    </source>
</evidence>
<dbReference type="PROSITE" id="PS50929">
    <property type="entry name" value="ABC_TM1F"/>
    <property type="match status" value="1"/>
</dbReference>
<sequence length="609" mass="68099">MTNLNKRQSAETASSPSQERKPSTSSTLKLLLGYAKPHRTAFLGVSVCALLGISAELLQPLIVQIAIDDHLAKGEGGSSLLRLGLIYLGIAVISFLFTYLQNNLLQYAGQSIIARIRKDLFRHISKMSMSFFDRTHSGSLVTNVSNDTETISQFFTQVLLSLVRDGMMLVLIIVLMFSLDAQLAMFSMLILPVIFIVAALFRSYLRSTYQQARSRLSRLIAFTAENLSGMGLIQSFRQEEEQFGRFTEQNRNYWNANLRQIRSNVLFNRTFDILGNAALVLMVWLGGRAVLGQSMEVGVLYAFVSYIRQFFQPINQITMQWNTFQSTTVAVERIQRVLETEPDVREPGEKEQIRLPSSSLRGEVNFNNVTFGYRADRPVLKNLNLHIQPGEMIGVVGTTGAGKSTLISLLNRFYDVDAGTVEIDGVDIRKVTQNDLHAAVGLIQQDPYLFAGSIIDNVRLFREDITREQVIEACRFVGAHPMILRLPNGYDTHLSERGSGLSAGERQLISFARIVVFRPKILILDEATANLDSETEKLVQQALSSVAQGRTTIVIAHRLSTIMHADRILVMQDGELTEQGTHAQLLARGGHYAELYRHARQSGREQLPG</sequence>
<feature type="transmembrane region" description="Helical" evidence="8">
    <location>
        <begin position="266"/>
        <end position="287"/>
    </location>
</feature>
<keyword evidence="3" id="KW-0547">Nucleotide-binding</keyword>
<dbReference type="PROSITE" id="PS50893">
    <property type="entry name" value="ABC_TRANSPORTER_2"/>
    <property type="match status" value="1"/>
</dbReference>
<dbReference type="Gene3D" id="1.20.1560.10">
    <property type="entry name" value="ABC transporter type 1, transmembrane domain"/>
    <property type="match status" value="1"/>
</dbReference>
<protein>
    <submittedName>
        <fullName evidence="11">ABC transporter ATP-binding protein</fullName>
    </submittedName>
</protein>
<dbReference type="InterPro" id="IPR017871">
    <property type="entry name" value="ABC_transporter-like_CS"/>
</dbReference>
<organism evidence="11 12">
    <name type="scientific">Saccharibacillus endophyticus</name>
    <dbReference type="NCBI Taxonomy" id="2060666"/>
    <lineage>
        <taxon>Bacteria</taxon>
        <taxon>Bacillati</taxon>
        <taxon>Bacillota</taxon>
        <taxon>Bacilli</taxon>
        <taxon>Bacillales</taxon>
        <taxon>Paenibacillaceae</taxon>
        <taxon>Saccharibacillus</taxon>
    </lineage>
</organism>
<dbReference type="GO" id="GO:0005524">
    <property type="term" value="F:ATP binding"/>
    <property type="evidence" value="ECO:0007669"/>
    <property type="project" value="UniProtKB-KW"/>
</dbReference>
<dbReference type="SUPFAM" id="SSF90123">
    <property type="entry name" value="ABC transporter transmembrane region"/>
    <property type="match status" value="1"/>
</dbReference>
<dbReference type="InterPro" id="IPR003439">
    <property type="entry name" value="ABC_transporter-like_ATP-bd"/>
</dbReference>
<dbReference type="InterPro" id="IPR003593">
    <property type="entry name" value="AAA+_ATPase"/>
</dbReference>
<dbReference type="SMART" id="SM00382">
    <property type="entry name" value="AAA"/>
    <property type="match status" value="1"/>
</dbReference>
<dbReference type="InterPro" id="IPR027417">
    <property type="entry name" value="P-loop_NTPase"/>
</dbReference>
<dbReference type="CDD" id="cd03254">
    <property type="entry name" value="ABCC_Glucan_exporter_like"/>
    <property type="match status" value="1"/>
</dbReference>
<evidence type="ECO:0000256" key="1">
    <source>
        <dbReference type="ARBA" id="ARBA00004651"/>
    </source>
</evidence>
<dbReference type="EMBL" id="BMDD01000002">
    <property type="protein sequence ID" value="GGH76409.1"/>
    <property type="molecule type" value="Genomic_DNA"/>
</dbReference>
<feature type="transmembrane region" description="Helical" evidence="8">
    <location>
        <begin position="158"/>
        <end position="177"/>
    </location>
</feature>
<feature type="compositionally biased region" description="Polar residues" evidence="7">
    <location>
        <begin position="1"/>
        <end position="17"/>
    </location>
</feature>
<evidence type="ECO:0000259" key="9">
    <source>
        <dbReference type="PROSITE" id="PS50893"/>
    </source>
</evidence>
<dbReference type="Gene3D" id="3.40.50.300">
    <property type="entry name" value="P-loop containing nucleotide triphosphate hydrolases"/>
    <property type="match status" value="1"/>
</dbReference>
<evidence type="ECO:0000256" key="6">
    <source>
        <dbReference type="ARBA" id="ARBA00023136"/>
    </source>
</evidence>
<evidence type="ECO:0000256" key="3">
    <source>
        <dbReference type="ARBA" id="ARBA00022741"/>
    </source>
</evidence>
<keyword evidence="2 8" id="KW-0812">Transmembrane</keyword>
<name>A0ABQ1ZUC8_9BACL</name>
<proteinExistence type="predicted"/>
<dbReference type="RefSeq" id="WP_172242614.1">
    <property type="nucleotide sequence ID" value="NZ_BMDD01000002.1"/>
</dbReference>
<accession>A0ABQ1ZUC8</accession>
<dbReference type="PROSITE" id="PS00211">
    <property type="entry name" value="ABC_TRANSPORTER_1"/>
    <property type="match status" value="1"/>
</dbReference>
<evidence type="ECO:0000256" key="7">
    <source>
        <dbReference type="SAM" id="MobiDB-lite"/>
    </source>
</evidence>
<keyword evidence="5 8" id="KW-1133">Transmembrane helix</keyword>
<dbReference type="SUPFAM" id="SSF52540">
    <property type="entry name" value="P-loop containing nucleoside triphosphate hydrolases"/>
    <property type="match status" value="1"/>
</dbReference>
<dbReference type="InterPro" id="IPR036640">
    <property type="entry name" value="ABC1_TM_sf"/>
</dbReference>
<dbReference type="InterPro" id="IPR039421">
    <property type="entry name" value="Type_1_exporter"/>
</dbReference>
<dbReference type="Pfam" id="PF00664">
    <property type="entry name" value="ABC_membrane"/>
    <property type="match status" value="1"/>
</dbReference>
<evidence type="ECO:0000256" key="8">
    <source>
        <dbReference type="SAM" id="Phobius"/>
    </source>
</evidence>
<dbReference type="Pfam" id="PF00005">
    <property type="entry name" value="ABC_tran"/>
    <property type="match status" value="1"/>
</dbReference>
<comment type="subcellular location">
    <subcellularLocation>
        <location evidence="1">Cell membrane</location>
        <topology evidence="1">Multi-pass membrane protein</topology>
    </subcellularLocation>
</comment>
<dbReference type="InterPro" id="IPR011527">
    <property type="entry name" value="ABC1_TM_dom"/>
</dbReference>
<feature type="domain" description="ABC transmembrane type-1" evidence="10">
    <location>
        <begin position="43"/>
        <end position="326"/>
    </location>
</feature>
<feature type="region of interest" description="Disordered" evidence="7">
    <location>
        <begin position="1"/>
        <end position="24"/>
    </location>
</feature>
<evidence type="ECO:0000313" key="11">
    <source>
        <dbReference type="EMBL" id="GGH76409.1"/>
    </source>
</evidence>